<evidence type="ECO:0000256" key="6">
    <source>
        <dbReference type="SAM" id="Coils"/>
    </source>
</evidence>
<keyword evidence="3 8" id="KW-0812">Transmembrane</keyword>
<dbReference type="Pfam" id="PF12791">
    <property type="entry name" value="RsgI_N"/>
    <property type="match status" value="1"/>
</dbReference>
<keyword evidence="4 8" id="KW-1133">Transmembrane helix</keyword>
<comment type="subcellular location">
    <subcellularLocation>
        <location evidence="1">Cell membrane</location>
        <topology evidence="1">Single-pass membrane protein</topology>
    </subcellularLocation>
</comment>
<evidence type="ECO:0000313" key="10">
    <source>
        <dbReference type="EMBL" id="MFD2671229.1"/>
    </source>
</evidence>
<sequence length="549" mass="63669">MKKGLVMEIQKKSLVVMTRDGEFMQIPRGSRVCDLGEEILFPARSFRFPTRMYSLAAVCTAAMLMIVALFSGFNLFGKSVVAAYVTMDINPSIELGIDDEDVVVEATGLNPEGIKLLKEIEVEGLLLREAANVVMEEASPILERYMSEDGAGDIVLTSMVIKLEYEQEEHRFMQEMTEMMHVNLAERFARHETQLNVTVLSAPKELRQSAQNAGVSSGKLAVQLLAKQEGIDITTEQLEEKSIQQMSREIEGLSQVLKTHVQDSKQVLKNLLDEEKKKEQHKQNDDLFVRDDSSSTEQDADLLDDGRARKGAYTEIQEKAKKHMENELEKELEKVLDIEQIRPYLDSSVQKVIPEDDLLPFAELQRYLQLNERNSSIEQRVNELKESIEHRKQQAKLQEEAKKKSQQQQREDRKEQEKRDSSESSERHQNKDQDPLKLQKDKDDKERNDKKTDDHQKNNEKNRHNSKKDKEDKEDKENDEDREDKEDKKEERQDLESSVEREIKRALEEDPLLNEAKSLLKSDSEREQQNQEKRDETLKWLQQWLSEAS</sequence>
<reference evidence="11" key="1">
    <citation type="journal article" date="2019" name="Int. J. Syst. Evol. Microbiol.">
        <title>The Global Catalogue of Microorganisms (GCM) 10K type strain sequencing project: providing services to taxonomists for standard genome sequencing and annotation.</title>
        <authorList>
            <consortium name="The Broad Institute Genomics Platform"/>
            <consortium name="The Broad Institute Genome Sequencing Center for Infectious Disease"/>
            <person name="Wu L."/>
            <person name="Ma J."/>
        </authorList>
    </citation>
    <scope>NUCLEOTIDE SEQUENCE [LARGE SCALE GENOMIC DNA]</scope>
    <source>
        <strain evidence="11">KCTC 33676</strain>
    </source>
</reference>
<feature type="transmembrane region" description="Helical" evidence="8">
    <location>
        <begin position="53"/>
        <end position="76"/>
    </location>
</feature>
<evidence type="ECO:0000259" key="9">
    <source>
        <dbReference type="PROSITE" id="PS51849"/>
    </source>
</evidence>
<evidence type="ECO:0000256" key="1">
    <source>
        <dbReference type="ARBA" id="ARBA00004162"/>
    </source>
</evidence>
<dbReference type="InterPro" id="IPR055431">
    <property type="entry name" value="RsgI_M"/>
</dbReference>
<accession>A0ABW5R9F2</accession>
<feature type="compositionally biased region" description="Basic and acidic residues" evidence="7">
    <location>
        <begin position="387"/>
        <end position="476"/>
    </location>
</feature>
<feature type="coiled-coil region" evidence="6">
    <location>
        <begin position="314"/>
        <end position="341"/>
    </location>
</feature>
<evidence type="ECO:0000313" key="11">
    <source>
        <dbReference type="Proteomes" id="UP001597497"/>
    </source>
</evidence>
<feature type="compositionally biased region" description="Basic and acidic residues" evidence="7">
    <location>
        <begin position="274"/>
        <end position="293"/>
    </location>
</feature>
<dbReference type="PROSITE" id="PS51849">
    <property type="entry name" value="RSGI_N"/>
    <property type="match status" value="1"/>
</dbReference>
<feature type="compositionally biased region" description="Basic and acidic residues" evidence="7">
    <location>
        <begin position="518"/>
        <end position="536"/>
    </location>
</feature>
<organism evidence="10 11">
    <name type="scientific">Marinicrinis sediminis</name>
    <dbReference type="NCBI Taxonomy" id="1652465"/>
    <lineage>
        <taxon>Bacteria</taxon>
        <taxon>Bacillati</taxon>
        <taxon>Bacillota</taxon>
        <taxon>Bacilli</taxon>
        <taxon>Bacillales</taxon>
        <taxon>Paenibacillaceae</taxon>
    </lineage>
</organism>
<proteinExistence type="predicted"/>
<evidence type="ECO:0000256" key="7">
    <source>
        <dbReference type="SAM" id="MobiDB-lite"/>
    </source>
</evidence>
<evidence type="ECO:0000256" key="8">
    <source>
        <dbReference type="SAM" id="Phobius"/>
    </source>
</evidence>
<dbReference type="InterPro" id="IPR024449">
    <property type="entry name" value="Anti-sigma_RsgI_N"/>
</dbReference>
<gene>
    <name evidence="10" type="ORF">ACFSUC_06380</name>
</gene>
<dbReference type="Pfam" id="PF23750">
    <property type="entry name" value="RsgI_M"/>
    <property type="match status" value="1"/>
</dbReference>
<dbReference type="EMBL" id="JBHUMM010000010">
    <property type="protein sequence ID" value="MFD2671229.1"/>
    <property type="molecule type" value="Genomic_DNA"/>
</dbReference>
<feature type="region of interest" description="Disordered" evidence="7">
    <location>
        <begin position="387"/>
        <end position="536"/>
    </location>
</feature>
<evidence type="ECO:0000256" key="3">
    <source>
        <dbReference type="ARBA" id="ARBA00022692"/>
    </source>
</evidence>
<dbReference type="RefSeq" id="WP_379928667.1">
    <property type="nucleotide sequence ID" value="NZ_JBHUMM010000010.1"/>
</dbReference>
<protein>
    <submittedName>
        <fullName evidence="10">Anti-sigma factor domain-containing protein</fullName>
    </submittedName>
</protein>
<evidence type="ECO:0000256" key="5">
    <source>
        <dbReference type="ARBA" id="ARBA00023136"/>
    </source>
</evidence>
<feature type="domain" description="RsgI N-terminal anti-sigma" evidence="9">
    <location>
        <begin position="2"/>
        <end position="50"/>
    </location>
</feature>
<keyword evidence="2" id="KW-1003">Cell membrane</keyword>
<evidence type="ECO:0000256" key="4">
    <source>
        <dbReference type="ARBA" id="ARBA00022989"/>
    </source>
</evidence>
<keyword evidence="5 8" id="KW-0472">Membrane</keyword>
<feature type="region of interest" description="Disordered" evidence="7">
    <location>
        <begin position="274"/>
        <end position="306"/>
    </location>
</feature>
<keyword evidence="11" id="KW-1185">Reference proteome</keyword>
<name>A0ABW5R9F2_9BACL</name>
<feature type="compositionally biased region" description="Basic and acidic residues" evidence="7">
    <location>
        <begin position="485"/>
        <end position="508"/>
    </location>
</feature>
<dbReference type="Proteomes" id="UP001597497">
    <property type="component" value="Unassembled WGS sequence"/>
</dbReference>
<evidence type="ECO:0000256" key="2">
    <source>
        <dbReference type="ARBA" id="ARBA00022475"/>
    </source>
</evidence>
<comment type="caution">
    <text evidence="10">The sequence shown here is derived from an EMBL/GenBank/DDBJ whole genome shotgun (WGS) entry which is preliminary data.</text>
</comment>
<keyword evidence="6" id="KW-0175">Coiled coil</keyword>